<accession>A0A0D3KEY0</accession>
<evidence type="ECO:0000256" key="1">
    <source>
        <dbReference type="SAM" id="SignalP"/>
    </source>
</evidence>
<dbReference type="EnsemblProtists" id="EOD34315">
    <property type="protein sequence ID" value="EOD34315"/>
    <property type="gene ID" value="EMIHUDRAFT_202044"/>
</dbReference>
<feature type="domain" description="DUF6314" evidence="2">
    <location>
        <begin position="15"/>
        <end position="194"/>
    </location>
</feature>
<dbReference type="HOGENOM" id="CLU_1334058_0_0_1"/>
<dbReference type="RefSeq" id="XP_005786744.1">
    <property type="nucleotide sequence ID" value="XM_005786687.1"/>
</dbReference>
<sequence length="206" mass="22448">MWTTPATPAALLSYLLGPWTLTKTLTYTRGGLSGTFRGDAAFVPLTGSPRVLAYEEKGKVTLEPDMESFDARHALLYRFGEAEDGDGGGRVAVFFDDGVKREPAALAASMLAGERLFHSIDIDGASTPFQPPTDGMEAEVVRGERPFNQPGMFHPCGPDVYRGRLLCTDPDLFVLDWKVEGPRKLGRIVSHFSRVPDISTDSQGRA</sequence>
<name>A0A0D3KEY0_EMIH1</name>
<dbReference type="AlphaFoldDB" id="A0A0D3KEY0"/>
<organism evidence="3 4">
    <name type="scientific">Emiliania huxleyi (strain CCMP1516)</name>
    <dbReference type="NCBI Taxonomy" id="280463"/>
    <lineage>
        <taxon>Eukaryota</taxon>
        <taxon>Haptista</taxon>
        <taxon>Haptophyta</taxon>
        <taxon>Prymnesiophyceae</taxon>
        <taxon>Isochrysidales</taxon>
        <taxon>Noelaerhabdaceae</taxon>
        <taxon>Emiliania</taxon>
    </lineage>
</organism>
<protein>
    <recommendedName>
        <fullName evidence="2">DUF6314 domain-containing protein</fullName>
    </recommendedName>
</protein>
<dbReference type="Pfam" id="PF19834">
    <property type="entry name" value="DUF6314"/>
    <property type="match status" value="1"/>
</dbReference>
<proteinExistence type="predicted"/>
<dbReference type="PaxDb" id="2903-EOD34315"/>
<feature type="chain" id="PRO_5044291788" description="DUF6314 domain-containing protein" evidence="1">
    <location>
        <begin position="25"/>
        <end position="206"/>
    </location>
</feature>
<dbReference type="Proteomes" id="UP000013827">
    <property type="component" value="Unassembled WGS sequence"/>
</dbReference>
<keyword evidence="4" id="KW-1185">Reference proteome</keyword>
<evidence type="ECO:0000313" key="4">
    <source>
        <dbReference type="Proteomes" id="UP000013827"/>
    </source>
</evidence>
<keyword evidence="1" id="KW-0732">Signal</keyword>
<reference evidence="4" key="1">
    <citation type="journal article" date="2013" name="Nature">
        <title>Pan genome of the phytoplankton Emiliania underpins its global distribution.</title>
        <authorList>
            <person name="Read B.A."/>
            <person name="Kegel J."/>
            <person name="Klute M.J."/>
            <person name="Kuo A."/>
            <person name="Lefebvre S.C."/>
            <person name="Maumus F."/>
            <person name="Mayer C."/>
            <person name="Miller J."/>
            <person name="Monier A."/>
            <person name="Salamov A."/>
            <person name="Young J."/>
            <person name="Aguilar M."/>
            <person name="Claverie J.M."/>
            <person name="Frickenhaus S."/>
            <person name="Gonzalez K."/>
            <person name="Herman E.K."/>
            <person name="Lin Y.C."/>
            <person name="Napier J."/>
            <person name="Ogata H."/>
            <person name="Sarno A.F."/>
            <person name="Shmutz J."/>
            <person name="Schroeder D."/>
            <person name="de Vargas C."/>
            <person name="Verret F."/>
            <person name="von Dassow P."/>
            <person name="Valentin K."/>
            <person name="Van de Peer Y."/>
            <person name="Wheeler G."/>
            <person name="Dacks J.B."/>
            <person name="Delwiche C.F."/>
            <person name="Dyhrman S.T."/>
            <person name="Glockner G."/>
            <person name="John U."/>
            <person name="Richards T."/>
            <person name="Worden A.Z."/>
            <person name="Zhang X."/>
            <person name="Grigoriev I.V."/>
            <person name="Allen A.E."/>
            <person name="Bidle K."/>
            <person name="Borodovsky M."/>
            <person name="Bowler C."/>
            <person name="Brownlee C."/>
            <person name="Cock J.M."/>
            <person name="Elias M."/>
            <person name="Gladyshev V.N."/>
            <person name="Groth M."/>
            <person name="Guda C."/>
            <person name="Hadaegh A."/>
            <person name="Iglesias-Rodriguez M.D."/>
            <person name="Jenkins J."/>
            <person name="Jones B.M."/>
            <person name="Lawson T."/>
            <person name="Leese F."/>
            <person name="Lindquist E."/>
            <person name="Lobanov A."/>
            <person name="Lomsadze A."/>
            <person name="Malik S.B."/>
            <person name="Marsh M.E."/>
            <person name="Mackinder L."/>
            <person name="Mock T."/>
            <person name="Mueller-Roeber B."/>
            <person name="Pagarete A."/>
            <person name="Parker M."/>
            <person name="Probert I."/>
            <person name="Quesneville H."/>
            <person name="Raines C."/>
            <person name="Rensing S.A."/>
            <person name="Riano-Pachon D.M."/>
            <person name="Richier S."/>
            <person name="Rokitta S."/>
            <person name="Shiraiwa Y."/>
            <person name="Soanes D.M."/>
            <person name="van der Giezen M."/>
            <person name="Wahlund T.M."/>
            <person name="Williams B."/>
            <person name="Wilson W."/>
            <person name="Wolfe G."/>
            <person name="Wurch L.L."/>
        </authorList>
    </citation>
    <scope>NUCLEOTIDE SEQUENCE</scope>
</reference>
<feature type="signal peptide" evidence="1">
    <location>
        <begin position="1"/>
        <end position="24"/>
    </location>
</feature>
<reference evidence="3" key="2">
    <citation type="submission" date="2024-10" db="UniProtKB">
        <authorList>
            <consortium name="EnsemblProtists"/>
        </authorList>
    </citation>
    <scope>IDENTIFICATION</scope>
</reference>
<dbReference type="InterPro" id="IPR045632">
    <property type="entry name" value="DUF6314"/>
</dbReference>
<evidence type="ECO:0000259" key="2">
    <source>
        <dbReference type="Pfam" id="PF19834"/>
    </source>
</evidence>
<evidence type="ECO:0000313" key="3">
    <source>
        <dbReference type="EnsemblProtists" id="EOD34315"/>
    </source>
</evidence>
<dbReference type="GeneID" id="17279586"/>
<dbReference type="KEGG" id="ehx:EMIHUDRAFT_202044"/>